<name>A0A3P3EW08_9BURK</name>
<dbReference type="Proteomes" id="UP000271590">
    <property type="component" value="Unassembled WGS sequence"/>
</dbReference>
<dbReference type="Proteomes" id="UP000271137">
    <property type="component" value="Unassembled WGS sequence"/>
</dbReference>
<sequence length="91" mass="9996">MPLLLLMRLLHTPLPVRVVEPEEIRDVSVLIATGLIEAEIAALKPTRSYAASSTATVTGITDDGLAEIAKMDDVPRFVKTSMRFARGFRLM</sequence>
<evidence type="ECO:0000313" key="4">
    <source>
        <dbReference type="Proteomes" id="UP000271590"/>
    </source>
</evidence>
<dbReference type="AlphaFoldDB" id="A0A3P3EW08"/>
<proteinExistence type="predicted"/>
<reference evidence="1 4" key="1">
    <citation type="submission" date="2018-11" db="EMBL/GenBank/DDBJ databases">
        <title>The genome of Variovorax sp T529.</title>
        <authorList>
            <person name="Gao J."/>
        </authorList>
    </citation>
    <scope>NUCLEOTIDE SEQUENCE [LARGE SCALE GENOMIC DNA]</scope>
    <source>
        <strain evidence="1 4">T529</strain>
    </source>
</reference>
<reference evidence="2 3" key="2">
    <citation type="submission" date="2018-12" db="EMBL/GenBank/DDBJ databases">
        <title>The genome sequences of strain 502.</title>
        <authorList>
            <person name="Gao J."/>
            <person name="Sun J."/>
        </authorList>
    </citation>
    <scope>NUCLEOTIDE SEQUENCE [LARGE SCALE GENOMIC DNA]</scope>
    <source>
        <strain evidence="2 3">502</strain>
    </source>
</reference>
<gene>
    <name evidence="1" type="ORF">EH244_07585</name>
    <name evidence="2" type="ORF">EJO66_16885</name>
</gene>
<accession>A0A3P3EW08</accession>
<organism evidence="1 4">
    <name type="scientific">Variovorax beijingensis</name>
    <dbReference type="NCBI Taxonomy" id="2496117"/>
    <lineage>
        <taxon>Bacteria</taxon>
        <taxon>Pseudomonadati</taxon>
        <taxon>Pseudomonadota</taxon>
        <taxon>Betaproteobacteria</taxon>
        <taxon>Burkholderiales</taxon>
        <taxon>Comamonadaceae</taxon>
        <taxon>Variovorax</taxon>
    </lineage>
</organism>
<evidence type="ECO:0000313" key="2">
    <source>
        <dbReference type="EMBL" id="RSZ34545.1"/>
    </source>
</evidence>
<evidence type="ECO:0000313" key="3">
    <source>
        <dbReference type="Proteomes" id="UP000271137"/>
    </source>
</evidence>
<comment type="caution">
    <text evidence="1">The sequence shown here is derived from an EMBL/GenBank/DDBJ whole genome shotgun (WGS) entry which is preliminary data.</text>
</comment>
<dbReference type="EMBL" id="RQXU01000003">
    <property type="protein sequence ID" value="RRH90595.1"/>
    <property type="molecule type" value="Genomic_DNA"/>
</dbReference>
<dbReference type="RefSeq" id="WP_124957791.1">
    <property type="nucleotide sequence ID" value="NZ_CBFHCE010000056.1"/>
</dbReference>
<dbReference type="EMBL" id="RXFQ01000009">
    <property type="protein sequence ID" value="RSZ34545.1"/>
    <property type="molecule type" value="Genomic_DNA"/>
</dbReference>
<evidence type="ECO:0000313" key="1">
    <source>
        <dbReference type="EMBL" id="RRH90595.1"/>
    </source>
</evidence>
<protein>
    <submittedName>
        <fullName evidence="1">Uncharacterized protein</fullName>
    </submittedName>
</protein>
<keyword evidence="3" id="KW-1185">Reference proteome</keyword>